<proteinExistence type="predicted"/>
<organism evidence="1 2">
    <name type="scientific">Mesorhabditis spiculigera</name>
    <dbReference type="NCBI Taxonomy" id="96644"/>
    <lineage>
        <taxon>Eukaryota</taxon>
        <taxon>Metazoa</taxon>
        <taxon>Ecdysozoa</taxon>
        <taxon>Nematoda</taxon>
        <taxon>Chromadorea</taxon>
        <taxon>Rhabditida</taxon>
        <taxon>Rhabditina</taxon>
        <taxon>Rhabditomorpha</taxon>
        <taxon>Rhabditoidea</taxon>
        <taxon>Rhabditidae</taxon>
        <taxon>Mesorhabditinae</taxon>
        <taxon>Mesorhabditis</taxon>
    </lineage>
</organism>
<gene>
    <name evidence="1" type="ORF">MSPICULIGERA_LOCUS23172</name>
</gene>
<evidence type="ECO:0000313" key="1">
    <source>
        <dbReference type="EMBL" id="CAJ0585141.1"/>
    </source>
</evidence>
<dbReference type="Proteomes" id="UP001177023">
    <property type="component" value="Unassembled WGS sequence"/>
</dbReference>
<keyword evidence="2" id="KW-1185">Reference proteome</keyword>
<comment type="caution">
    <text evidence="1">The sequence shown here is derived from an EMBL/GenBank/DDBJ whole genome shotgun (WGS) entry which is preliminary data.</text>
</comment>
<protein>
    <submittedName>
        <fullName evidence="1">Uncharacterized protein</fullName>
    </submittedName>
</protein>
<reference evidence="1" key="1">
    <citation type="submission" date="2023-06" db="EMBL/GenBank/DDBJ databases">
        <authorList>
            <person name="Delattre M."/>
        </authorList>
    </citation>
    <scope>NUCLEOTIDE SEQUENCE</scope>
    <source>
        <strain evidence="1">AF72</strain>
    </source>
</reference>
<evidence type="ECO:0000313" key="2">
    <source>
        <dbReference type="Proteomes" id="UP001177023"/>
    </source>
</evidence>
<name>A0AA36GH91_9BILA</name>
<dbReference type="EMBL" id="CATQJA010002702">
    <property type="protein sequence ID" value="CAJ0585141.1"/>
    <property type="molecule type" value="Genomic_DNA"/>
</dbReference>
<feature type="non-terminal residue" evidence="1">
    <location>
        <position position="1"/>
    </location>
</feature>
<accession>A0AA36GH91</accession>
<sequence length="69" mass="8140">MHQPGVLHQVMSCREYDDEDLDLFFRSFATRLRKVHNGDLELFDEGEADLKILNNWVEETRYRASATPL</sequence>
<dbReference type="AlphaFoldDB" id="A0AA36GH91"/>